<dbReference type="AlphaFoldDB" id="M5UGS9"/>
<reference evidence="1 2" key="1">
    <citation type="journal article" date="2013" name="Mar. Genomics">
        <title>Expression of sulfatases in Rhodopirellula baltica and the diversity of sulfatases in the genus Rhodopirellula.</title>
        <authorList>
            <person name="Wegner C.E."/>
            <person name="Richter-Heitmann T."/>
            <person name="Klindworth A."/>
            <person name="Klockow C."/>
            <person name="Richter M."/>
            <person name="Achstetter T."/>
            <person name="Glockner F.O."/>
            <person name="Harder J."/>
        </authorList>
    </citation>
    <scope>NUCLEOTIDE SEQUENCE [LARGE SCALE GENOMIC DNA]</scope>
    <source>
        <strain evidence="1 2">SM41</strain>
    </source>
</reference>
<evidence type="ECO:0000313" key="1">
    <source>
        <dbReference type="EMBL" id="EMI57056.1"/>
    </source>
</evidence>
<evidence type="ECO:0000313" key="2">
    <source>
        <dbReference type="Proteomes" id="UP000011885"/>
    </source>
</evidence>
<protein>
    <submittedName>
        <fullName evidence="1">Uncharacterized protein</fullName>
    </submittedName>
</protein>
<dbReference type="PATRIC" id="fig|1263870.3.peg.1571"/>
<comment type="caution">
    <text evidence="1">The sequence shown here is derived from an EMBL/GenBank/DDBJ whole genome shotgun (WGS) entry which is preliminary data.</text>
</comment>
<sequence length="94" mass="10853">MSIKDETVFSDHVRELHEGTFENEQAILKHLHAVVRRRLKAIGQWNLPPKYLGYDGESWEQSGAMDDLVQDAYLVCILKRLPRLTEQVEKTGTC</sequence>
<keyword evidence="2" id="KW-1185">Reference proteome</keyword>
<dbReference type="EMBL" id="ANOH01000113">
    <property type="protein sequence ID" value="EMI57056.1"/>
    <property type="molecule type" value="Genomic_DNA"/>
</dbReference>
<accession>M5UGS9</accession>
<organism evidence="1 2">
    <name type="scientific">Rhodopirellula sallentina SM41</name>
    <dbReference type="NCBI Taxonomy" id="1263870"/>
    <lineage>
        <taxon>Bacteria</taxon>
        <taxon>Pseudomonadati</taxon>
        <taxon>Planctomycetota</taxon>
        <taxon>Planctomycetia</taxon>
        <taxon>Pirellulales</taxon>
        <taxon>Pirellulaceae</taxon>
        <taxon>Rhodopirellula</taxon>
    </lineage>
</organism>
<proteinExistence type="predicted"/>
<gene>
    <name evidence="1" type="ORF">RSSM_01466</name>
</gene>
<dbReference type="Proteomes" id="UP000011885">
    <property type="component" value="Unassembled WGS sequence"/>
</dbReference>
<dbReference type="RefSeq" id="WP_008675857.1">
    <property type="nucleotide sequence ID" value="NZ_ANOH01000113.1"/>
</dbReference>
<name>M5UGS9_9BACT</name>